<dbReference type="GeneID" id="34597293"/>
<proteinExistence type="predicted"/>
<evidence type="ECO:0000256" key="1">
    <source>
        <dbReference type="SAM" id="MobiDB-lite"/>
    </source>
</evidence>
<dbReference type="OrthoDB" id="47375at2759"/>
<name>A0A177FIF3_9EURO</name>
<dbReference type="Proteomes" id="UP000077002">
    <property type="component" value="Unassembled WGS sequence"/>
</dbReference>
<dbReference type="RefSeq" id="XP_022515483.1">
    <property type="nucleotide sequence ID" value="XM_022652097.1"/>
</dbReference>
<gene>
    <name evidence="2" type="ORF">AYO21_02117</name>
</gene>
<protein>
    <submittedName>
        <fullName evidence="2">Uncharacterized protein</fullName>
    </submittedName>
</protein>
<reference evidence="2 3" key="1">
    <citation type="submission" date="2016-03" db="EMBL/GenBank/DDBJ databases">
        <title>Draft genome sequence of the Fonsecaea monophora CBS 269.37.</title>
        <authorList>
            <person name="Bombassaro A."/>
            <person name="Vinicius W.A."/>
            <person name="De Hoog S."/>
            <person name="Sun J."/>
            <person name="Souza E.M."/>
            <person name="Raittz R.T."/>
            <person name="Costa F."/>
            <person name="Leao A.C."/>
            <person name="Tadra-Sfeir M.Z."/>
            <person name="Baura V."/>
            <person name="Balsanelli E."/>
            <person name="Pedrosa F.O."/>
            <person name="Moreno L.F."/>
            <person name="Steffens M.B."/>
            <person name="Xi L."/>
            <person name="Bocca A.L."/>
            <person name="Felipe M.S."/>
            <person name="Teixeira M."/>
            <person name="Telles Filho F.Q."/>
            <person name="Azevedo C.M."/>
            <person name="Gomes R."/>
            <person name="Vicente V.A."/>
        </authorList>
    </citation>
    <scope>NUCLEOTIDE SEQUENCE [LARGE SCALE GENOMIC DNA]</scope>
    <source>
        <strain evidence="2 3">CBS 269.37</strain>
    </source>
</reference>
<keyword evidence="3" id="KW-1185">Reference proteome</keyword>
<feature type="region of interest" description="Disordered" evidence="1">
    <location>
        <begin position="290"/>
        <end position="312"/>
    </location>
</feature>
<evidence type="ECO:0000313" key="2">
    <source>
        <dbReference type="EMBL" id="OAG43531.1"/>
    </source>
</evidence>
<comment type="caution">
    <text evidence="2">The sequence shown here is derived from an EMBL/GenBank/DDBJ whole genome shotgun (WGS) entry which is preliminary data.</text>
</comment>
<evidence type="ECO:0000313" key="3">
    <source>
        <dbReference type="Proteomes" id="UP000077002"/>
    </source>
</evidence>
<sequence length="312" mass="34421">MARIGICNAMQSGNSIYQKVAAAVLFVFVLAFLLSTPSLSFSRSTSPSPREIAANSTLGFEKILTVSMKPSWPTRGLLATAAHTGLEITVPEQPYNSNDLVFSFRGSRSCRRAQPGHGSARAWLAHLDMMKYIVASGLNSTFVIEDELDWNTAIHEQMKLVSDNVTEPDTERLEYYDDSLMATEDYAGFSKKFLVNVAQDHRSVQKLVMTVCTFCYGISRRGARNILKALSSGQDEDFDEGTGYICPNREGNGLGKYAEDGVFENLIGTTANMYNSARCEGLFNARCPQPPSDRMPAGEPHQDRAGFRLVVR</sequence>
<organism evidence="2 3">
    <name type="scientific">Fonsecaea monophora</name>
    <dbReference type="NCBI Taxonomy" id="254056"/>
    <lineage>
        <taxon>Eukaryota</taxon>
        <taxon>Fungi</taxon>
        <taxon>Dikarya</taxon>
        <taxon>Ascomycota</taxon>
        <taxon>Pezizomycotina</taxon>
        <taxon>Eurotiomycetes</taxon>
        <taxon>Chaetothyriomycetidae</taxon>
        <taxon>Chaetothyriales</taxon>
        <taxon>Herpotrichiellaceae</taxon>
        <taxon>Fonsecaea</taxon>
    </lineage>
</organism>
<accession>A0A177FIF3</accession>
<dbReference type="AlphaFoldDB" id="A0A177FIF3"/>
<dbReference type="EMBL" id="LVKK01000009">
    <property type="protein sequence ID" value="OAG43531.1"/>
    <property type="molecule type" value="Genomic_DNA"/>
</dbReference>